<keyword evidence="6 7" id="KW-0998">Cell outer membrane</keyword>
<keyword evidence="5 7" id="KW-0472">Membrane</keyword>
<dbReference type="Pfam" id="PF07715">
    <property type="entry name" value="Plug"/>
    <property type="match status" value="1"/>
</dbReference>
<evidence type="ECO:0000313" key="10">
    <source>
        <dbReference type="Proteomes" id="UP000294830"/>
    </source>
</evidence>
<reference evidence="9 10" key="1">
    <citation type="submission" date="2019-03" db="EMBL/GenBank/DDBJ databases">
        <title>Genomic Encyclopedia of Archaeal and Bacterial Type Strains, Phase II (KMG-II): from individual species to whole genera.</title>
        <authorList>
            <person name="Goeker M."/>
        </authorList>
    </citation>
    <scope>NUCLEOTIDE SEQUENCE [LARGE SCALE GENOMIC DNA]</scope>
    <source>
        <strain evidence="9 10">RL-C</strain>
    </source>
</reference>
<organism evidence="9 10">
    <name type="scientific">Acetobacteroides hydrogenigenes</name>
    <dbReference type="NCBI Taxonomy" id="979970"/>
    <lineage>
        <taxon>Bacteria</taxon>
        <taxon>Pseudomonadati</taxon>
        <taxon>Bacteroidota</taxon>
        <taxon>Bacteroidia</taxon>
        <taxon>Bacteroidales</taxon>
        <taxon>Rikenellaceae</taxon>
        <taxon>Acetobacteroides</taxon>
    </lineage>
</organism>
<name>A0A4R2EJK1_9BACT</name>
<evidence type="ECO:0000313" key="9">
    <source>
        <dbReference type="EMBL" id="TCN68873.1"/>
    </source>
</evidence>
<dbReference type="Gene3D" id="2.60.40.1120">
    <property type="entry name" value="Carboxypeptidase-like, regulatory domain"/>
    <property type="match status" value="1"/>
</dbReference>
<keyword evidence="2 7" id="KW-0813">Transport</keyword>
<evidence type="ECO:0000256" key="2">
    <source>
        <dbReference type="ARBA" id="ARBA00022448"/>
    </source>
</evidence>
<keyword evidence="3 7" id="KW-1134">Transmembrane beta strand</keyword>
<dbReference type="Proteomes" id="UP000294830">
    <property type="component" value="Unassembled WGS sequence"/>
</dbReference>
<dbReference type="SMART" id="SM00965">
    <property type="entry name" value="STN"/>
    <property type="match status" value="1"/>
</dbReference>
<dbReference type="InterPro" id="IPR037066">
    <property type="entry name" value="Plug_dom_sf"/>
</dbReference>
<gene>
    <name evidence="9" type="ORF">CLV25_10575</name>
</gene>
<dbReference type="Pfam" id="PF13715">
    <property type="entry name" value="CarbopepD_reg_2"/>
    <property type="match status" value="1"/>
</dbReference>
<dbReference type="PROSITE" id="PS52016">
    <property type="entry name" value="TONB_DEPENDENT_REC_3"/>
    <property type="match status" value="1"/>
</dbReference>
<comment type="subcellular location">
    <subcellularLocation>
        <location evidence="1 7">Cell outer membrane</location>
        <topology evidence="1 7">Multi-pass membrane protein</topology>
    </subcellularLocation>
</comment>
<dbReference type="Pfam" id="PF07660">
    <property type="entry name" value="STN"/>
    <property type="match status" value="1"/>
</dbReference>
<dbReference type="InterPro" id="IPR039426">
    <property type="entry name" value="TonB-dep_rcpt-like"/>
</dbReference>
<evidence type="ECO:0000256" key="6">
    <source>
        <dbReference type="ARBA" id="ARBA00023237"/>
    </source>
</evidence>
<dbReference type="InterPro" id="IPR023996">
    <property type="entry name" value="TonB-dep_OMP_SusC/RagA"/>
</dbReference>
<dbReference type="InterPro" id="IPR036942">
    <property type="entry name" value="Beta-barrel_TonB_sf"/>
</dbReference>
<dbReference type="GO" id="GO:0009279">
    <property type="term" value="C:cell outer membrane"/>
    <property type="evidence" value="ECO:0007669"/>
    <property type="project" value="UniProtKB-SubCell"/>
</dbReference>
<comment type="similarity">
    <text evidence="7">Belongs to the TonB-dependent receptor family.</text>
</comment>
<dbReference type="InterPro" id="IPR012910">
    <property type="entry name" value="Plug_dom"/>
</dbReference>
<dbReference type="InterPro" id="IPR011662">
    <property type="entry name" value="Secretin/TonB_short_N"/>
</dbReference>
<sequence>MLVVYSNTDVNPSNLVSINAKDEPLESVLHKLLKGTNLTFSIEENHIILSQKSVRIPLADQAGKYVVKGNVKDPKGENLIGVNISIRGTSWGTTTDVNGNFSIPASADDILNISYIGFIPQSIPVKNVTFINVILNEDFKKINEVVITALGIKRKQNALSYNIQEIGSEVLTEAKDPNFVNSLTSKIAGVSINSSSAGIGGATKVLMRGPKSINGNNNALYVVDGIPMLNTSNGETLGEYSSQPRGEGISDINPEDIESISILTGAAAAALYGSSAANGVIIITTKTGKAGNTHLTISNNTDFMTPFIMPRFQNTYGNNEGIYASWGQKLNTKSEYNPKDFFNTGVNVQNSVSLSIGNAKAQTYISLATTNSTGIIPNNKYNRYNFTYRNSSSFLEGKMLFDIGLSYIMQNDRNMMAQGKYFNPLTAIYTFPRSDSFKEVQYYERFNSDRNIYVQYWPYGDQGLNMQNPYWVVNRNIYENKKTRYMLNANLKYLANSWLNITGRIRVDNAENKYTKKYYASTIGLFAGPKGFYMNQNDDDRQLYADAIANINKSSKEFSLSTNIGTSVSYNKLKMFGIQGPLKDVPNFFSANNVDIQGRDSKIFDKIGPSNIMTPSIFTNAELGWRSMAFVTLTGRNDWSSTLVNMPKKSFFYPSVGFSMLLNQMVTLPKSISYLKIRASWASVGSAIPPYISIPTYQKDNSTGQWKTTTYMPIDRLYPERTNSWEVGFNSTLFENIVSLDFTLYKSNTTKQTFNMPISTSSGYDSWYVQTGNVENRGIELTLKVKKSWDDLSWSSGIVYSQNKNEIVKLFDTNLIDPTGAPVRIDKISKGGIGSSDIILTEGGTIGDLYTKTELKKDNKGNIVVDADGNLSVDANVIRKVGTSLPKCNLGYNNEFSWKKFDLSFMFSARFGGKVISATQAVLDGFGVTKETEVARDNGGVTVNNSKFDAQKWYETIGRGGVYSHYVYSATNIRMQEVRFGYTFPSSWFGNKMSINLSFVGRNLWMLYCKAPFDPELTPSTGTFYQGIDYFMQPSLRKVGFSLKFQL</sequence>
<dbReference type="SUPFAM" id="SSF49464">
    <property type="entry name" value="Carboxypeptidase regulatory domain-like"/>
    <property type="match status" value="1"/>
</dbReference>
<accession>A0A4R2EJK1</accession>
<evidence type="ECO:0000256" key="5">
    <source>
        <dbReference type="ARBA" id="ARBA00023136"/>
    </source>
</evidence>
<dbReference type="Gene3D" id="2.170.130.10">
    <property type="entry name" value="TonB-dependent receptor, plug domain"/>
    <property type="match status" value="1"/>
</dbReference>
<evidence type="ECO:0000256" key="7">
    <source>
        <dbReference type="PROSITE-ProRule" id="PRU01360"/>
    </source>
</evidence>
<evidence type="ECO:0000256" key="3">
    <source>
        <dbReference type="ARBA" id="ARBA00022452"/>
    </source>
</evidence>
<dbReference type="SUPFAM" id="SSF56935">
    <property type="entry name" value="Porins"/>
    <property type="match status" value="1"/>
</dbReference>
<dbReference type="AlphaFoldDB" id="A0A4R2EJK1"/>
<dbReference type="NCBIfam" id="TIGR04056">
    <property type="entry name" value="OMP_RagA_SusC"/>
    <property type="match status" value="1"/>
</dbReference>
<evidence type="ECO:0000256" key="4">
    <source>
        <dbReference type="ARBA" id="ARBA00022692"/>
    </source>
</evidence>
<dbReference type="Gene3D" id="2.40.170.20">
    <property type="entry name" value="TonB-dependent receptor, beta-barrel domain"/>
    <property type="match status" value="1"/>
</dbReference>
<dbReference type="EMBL" id="SLWB01000005">
    <property type="protein sequence ID" value="TCN68873.1"/>
    <property type="molecule type" value="Genomic_DNA"/>
</dbReference>
<protein>
    <submittedName>
        <fullName evidence="9">TonB-linked SusC/RagA family outer membrane protein</fullName>
    </submittedName>
</protein>
<comment type="caution">
    <text evidence="9">The sequence shown here is derived from an EMBL/GenBank/DDBJ whole genome shotgun (WGS) entry which is preliminary data.</text>
</comment>
<keyword evidence="4 7" id="KW-0812">Transmembrane</keyword>
<dbReference type="NCBIfam" id="TIGR04057">
    <property type="entry name" value="SusC_RagA_signa"/>
    <property type="match status" value="1"/>
</dbReference>
<dbReference type="OrthoDB" id="9768177at2"/>
<evidence type="ECO:0000256" key="1">
    <source>
        <dbReference type="ARBA" id="ARBA00004571"/>
    </source>
</evidence>
<dbReference type="InterPro" id="IPR023997">
    <property type="entry name" value="TonB-dep_OMP_SusC/RagA_CS"/>
</dbReference>
<feature type="domain" description="Secretin/TonB short N-terminal" evidence="8">
    <location>
        <begin position="1"/>
        <end position="52"/>
    </location>
</feature>
<proteinExistence type="inferred from homology"/>
<evidence type="ECO:0000259" key="8">
    <source>
        <dbReference type="SMART" id="SM00965"/>
    </source>
</evidence>
<dbReference type="InterPro" id="IPR008969">
    <property type="entry name" value="CarboxyPept-like_regulatory"/>
</dbReference>
<keyword evidence="10" id="KW-1185">Reference proteome</keyword>